<proteinExistence type="predicted"/>
<keyword evidence="2 5" id="KW-0812">Transmembrane</keyword>
<evidence type="ECO:0000256" key="3">
    <source>
        <dbReference type="ARBA" id="ARBA00022989"/>
    </source>
</evidence>
<feature type="domain" description="DUF1232" evidence="6">
    <location>
        <begin position="42"/>
        <end position="76"/>
    </location>
</feature>
<evidence type="ECO:0000256" key="5">
    <source>
        <dbReference type="SAM" id="Phobius"/>
    </source>
</evidence>
<evidence type="ECO:0000256" key="4">
    <source>
        <dbReference type="ARBA" id="ARBA00023136"/>
    </source>
</evidence>
<accession>A0A160T034</accession>
<evidence type="ECO:0000256" key="2">
    <source>
        <dbReference type="ARBA" id="ARBA00022692"/>
    </source>
</evidence>
<feature type="transmembrane region" description="Helical" evidence="5">
    <location>
        <begin position="39"/>
        <end position="60"/>
    </location>
</feature>
<evidence type="ECO:0000313" key="7">
    <source>
        <dbReference type="EMBL" id="CUS02732.2"/>
    </source>
</evidence>
<feature type="transmembrane region" description="Helical" evidence="5">
    <location>
        <begin position="72"/>
        <end position="95"/>
    </location>
</feature>
<dbReference type="EMBL" id="LN890655">
    <property type="protein sequence ID" value="CUS02732.2"/>
    <property type="molecule type" value="Genomic_DNA"/>
</dbReference>
<protein>
    <recommendedName>
        <fullName evidence="6">DUF1232 domain-containing protein</fullName>
    </recommendedName>
</protein>
<sequence>MADKKQATDDKLKDVGFLGELWQQIRLVFYLIKDRDVPIYLKVLPFIGILYTLFPIDIIADVVPVLGQLDDLTILLIGAKVFIEMAPPQVVARYLDQMRGDKMATIVEGMASDLDDADSIPGIKLIEGEIIDTATEPDAKRRWFGR</sequence>
<dbReference type="Pfam" id="PF06803">
    <property type="entry name" value="DUF1232"/>
    <property type="match status" value="1"/>
</dbReference>
<dbReference type="AlphaFoldDB" id="A0A160T034"/>
<keyword evidence="4 5" id="KW-0472">Membrane</keyword>
<dbReference type="Proteomes" id="UP000215027">
    <property type="component" value="Chromosome I"/>
</dbReference>
<evidence type="ECO:0000259" key="6">
    <source>
        <dbReference type="Pfam" id="PF06803"/>
    </source>
</evidence>
<name>A0A160T034_9CHLR</name>
<reference evidence="7" key="1">
    <citation type="submission" date="2016-01" db="EMBL/GenBank/DDBJ databases">
        <authorList>
            <person name="Mcilroy J.S."/>
            <person name="Karst M S."/>
            <person name="Albertsen M."/>
        </authorList>
    </citation>
    <scope>NUCLEOTIDE SEQUENCE</scope>
    <source>
        <strain evidence="7">Cfx-K</strain>
    </source>
</reference>
<dbReference type="InterPro" id="IPR010652">
    <property type="entry name" value="DUF1232"/>
</dbReference>
<keyword evidence="3 5" id="KW-1133">Transmembrane helix</keyword>
<organism evidence="7 8">
    <name type="scientific">Candidatus Promineifilum breve</name>
    <dbReference type="NCBI Taxonomy" id="1806508"/>
    <lineage>
        <taxon>Bacteria</taxon>
        <taxon>Bacillati</taxon>
        <taxon>Chloroflexota</taxon>
        <taxon>Ardenticatenia</taxon>
        <taxon>Candidatus Promineifilales</taxon>
        <taxon>Candidatus Promineifilaceae</taxon>
        <taxon>Candidatus Promineifilum</taxon>
    </lineage>
</organism>
<evidence type="ECO:0000313" key="8">
    <source>
        <dbReference type="Proteomes" id="UP000215027"/>
    </source>
</evidence>
<keyword evidence="8" id="KW-1185">Reference proteome</keyword>
<dbReference type="KEGG" id="pbf:CFX0092_A0854"/>
<evidence type="ECO:0000256" key="1">
    <source>
        <dbReference type="ARBA" id="ARBA00004127"/>
    </source>
</evidence>
<comment type="subcellular location">
    <subcellularLocation>
        <location evidence="1">Endomembrane system</location>
        <topology evidence="1">Multi-pass membrane protein</topology>
    </subcellularLocation>
</comment>
<dbReference type="GO" id="GO:0012505">
    <property type="term" value="C:endomembrane system"/>
    <property type="evidence" value="ECO:0007669"/>
    <property type="project" value="UniProtKB-SubCell"/>
</dbReference>
<gene>
    <name evidence="7" type="ORF">CFX0092_A0854</name>
</gene>